<feature type="compositionally biased region" description="Polar residues" evidence="1">
    <location>
        <begin position="375"/>
        <end position="395"/>
    </location>
</feature>
<dbReference type="Proteomes" id="UP001378960">
    <property type="component" value="Unassembled WGS sequence"/>
</dbReference>
<sequence>MTESEQIDQLVQTSRIVYTPEILLELKQYAVLPSDCTLPDKEFYRFHSSASESLKMANYIRNLKNPNFRAKHKLNSGSNSKEGKFRSHNSHNNHNHYGNDESLEEDEQPAWLKETDFKVDHSFERYMISGTHTADDLEKEKLMFHSAHKSKGKRHTSNNSHSYSEKIEDNVTENSFNDSATIDNVHEGELGNIVNDTDSSNKSNNSGNNYNLELELEKQFQDPEILGPTEEEYFESLKKQEEEKQKKQEEDALNSQSKKTSSVDSDFQFAMELVSKKEIDNSFFNSLIQKSTDNSKSNSGSESAMKSNNALTGSSESAPASLSQSGSFNTLNQNMTSNNTTLQNTPQNMLPPGLSVQQMQQMKQLHMNQLHQMSLAQQNSATRPQSSDSNSNSIMNPPMGTPNSFPPGMLPNFPNANNLPPHVLQHLLQQQSNNNFPPGFLQNLQQQQQQQHGQQQSQDQNQQHQQNPQQHQNQQIQQQTSAHTDHMTGQGLQNAQNMQFPPGMGMGMRNGMNPNMILNNNMNHNMNNINPNVNPNMRFPPGMHNNLTNTGSIGMTMPPGMIPPPGMMPPQGMMPPPGMMMQPPGQIPQRFPSNLPPPDQLPSPFKEKFLNIQRLLLHFQQNGQTPPPPLVKEMMEFHRLLEAKFGNNQESNLP</sequence>
<feature type="compositionally biased region" description="Polar residues" evidence="1">
    <location>
        <begin position="490"/>
        <end position="499"/>
    </location>
</feature>
<feature type="region of interest" description="Disordered" evidence="1">
    <location>
        <begin position="432"/>
        <end position="506"/>
    </location>
</feature>
<dbReference type="AlphaFoldDB" id="A0AAV5R6K6"/>
<feature type="compositionally biased region" description="Low complexity" evidence="1">
    <location>
        <begin position="200"/>
        <end position="209"/>
    </location>
</feature>
<evidence type="ECO:0000313" key="2">
    <source>
        <dbReference type="EMBL" id="GMM47140.1"/>
    </source>
</evidence>
<feature type="compositionally biased region" description="Basic residues" evidence="1">
    <location>
        <begin position="146"/>
        <end position="156"/>
    </location>
</feature>
<name>A0AAV5R6K6_PICKL</name>
<gene>
    <name evidence="2" type="ORF">DAPK24_037150</name>
</gene>
<feature type="region of interest" description="Disordered" evidence="1">
    <location>
        <begin position="290"/>
        <end position="353"/>
    </location>
</feature>
<protein>
    <submittedName>
        <fullName evidence="2">Uncharacterized protein</fullName>
    </submittedName>
</protein>
<reference evidence="2 3" key="1">
    <citation type="journal article" date="2023" name="Elife">
        <title>Identification of key yeast species and microbe-microbe interactions impacting larval growth of Drosophila in the wild.</title>
        <authorList>
            <person name="Mure A."/>
            <person name="Sugiura Y."/>
            <person name="Maeda R."/>
            <person name="Honda K."/>
            <person name="Sakurai N."/>
            <person name="Takahashi Y."/>
            <person name="Watada M."/>
            <person name="Katoh T."/>
            <person name="Gotoh A."/>
            <person name="Gotoh Y."/>
            <person name="Taniguchi I."/>
            <person name="Nakamura K."/>
            <person name="Hayashi T."/>
            <person name="Katayama T."/>
            <person name="Uemura T."/>
            <person name="Hattori Y."/>
        </authorList>
    </citation>
    <scope>NUCLEOTIDE SEQUENCE [LARGE SCALE GENOMIC DNA]</scope>
    <source>
        <strain evidence="2 3">PK-24</strain>
    </source>
</reference>
<feature type="compositionally biased region" description="Basic and acidic residues" evidence="1">
    <location>
        <begin position="236"/>
        <end position="250"/>
    </location>
</feature>
<feature type="region of interest" description="Disordered" evidence="1">
    <location>
        <begin position="187"/>
        <end position="209"/>
    </location>
</feature>
<keyword evidence="3" id="KW-1185">Reference proteome</keyword>
<feature type="region of interest" description="Disordered" evidence="1">
    <location>
        <begin position="68"/>
        <end position="107"/>
    </location>
</feature>
<organism evidence="2 3">
    <name type="scientific">Pichia kluyveri</name>
    <name type="common">Yeast</name>
    <dbReference type="NCBI Taxonomy" id="36015"/>
    <lineage>
        <taxon>Eukaryota</taxon>
        <taxon>Fungi</taxon>
        <taxon>Dikarya</taxon>
        <taxon>Ascomycota</taxon>
        <taxon>Saccharomycotina</taxon>
        <taxon>Pichiomycetes</taxon>
        <taxon>Pichiales</taxon>
        <taxon>Pichiaceae</taxon>
        <taxon>Pichia</taxon>
    </lineage>
</organism>
<feature type="compositionally biased region" description="Polar residues" evidence="1">
    <location>
        <begin position="290"/>
        <end position="312"/>
    </location>
</feature>
<feature type="compositionally biased region" description="Polar residues" evidence="1">
    <location>
        <begin position="328"/>
        <end position="348"/>
    </location>
</feature>
<feature type="region of interest" description="Disordered" evidence="1">
    <location>
        <begin position="375"/>
        <end position="417"/>
    </location>
</feature>
<accession>A0AAV5R6K6</accession>
<evidence type="ECO:0000256" key="1">
    <source>
        <dbReference type="SAM" id="MobiDB-lite"/>
    </source>
</evidence>
<dbReference type="EMBL" id="BTGB01000005">
    <property type="protein sequence ID" value="GMM47140.1"/>
    <property type="molecule type" value="Genomic_DNA"/>
</dbReference>
<feature type="region of interest" description="Disordered" evidence="1">
    <location>
        <begin position="146"/>
        <end position="174"/>
    </location>
</feature>
<feature type="compositionally biased region" description="Polar residues" evidence="1">
    <location>
        <begin position="253"/>
        <end position="264"/>
    </location>
</feature>
<feature type="region of interest" description="Disordered" evidence="1">
    <location>
        <begin position="236"/>
        <end position="264"/>
    </location>
</feature>
<proteinExistence type="predicted"/>
<evidence type="ECO:0000313" key="3">
    <source>
        <dbReference type="Proteomes" id="UP001378960"/>
    </source>
</evidence>
<comment type="caution">
    <text evidence="2">The sequence shown here is derived from an EMBL/GenBank/DDBJ whole genome shotgun (WGS) entry which is preliminary data.</text>
</comment>
<feature type="compositionally biased region" description="Low complexity" evidence="1">
    <location>
        <begin position="313"/>
        <end position="327"/>
    </location>
</feature>
<feature type="compositionally biased region" description="Low complexity" evidence="1">
    <location>
        <begin position="442"/>
        <end position="479"/>
    </location>
</feature>